<dbReference type="RefSeq" id="WP_103975219.1">
    <property type="nucleotide sequence ID" value="NZ_PGFZ01000009.1"/>
</dbReference>
<proteinExistence type="predicted"/>
<dbReference type="GO" id="GO:0045892">
    <property type="term" value="P:negative regulation of DNA-templated transcription"/>
    <property type="evidence" value="ECO:0007669"/>
    <property type="project" value="InterPro"/>
</dbReference>
<accession>A0A2S5CIU6</accession>
<gene>
    <name evidence="2" type="ORF">AADEFJLK_03574</name>
</gene>
<evidence type="ECO:0000313" key="2">
    <source>
        <dbReference type="EMBL" id="POZ50677.1"/>
    </source>
</evidence>
<evidence type="ECO:0000259" key="1">
    <source>
        <dbReference type="PROSITE" id="PS50943"/>
    </source>
</evidence>
<dbReference type="AlphaFoldDB" id="A0A2S5CIU6"/>
<dbReference type="SUPFAM" id="SSF47413">
    <property type="entry name" value="lambda repressor-like DNA-binding domains"/>
    <property type="match status" value="1"/>
</dbReference>
<dbReference type="Proteomes" id="UP000237423">
    <property type="component" value="Unassembled WGS sequence"/>
</dbReference>
<dbReference type="InterPro" id="IPR001387">
    <property type="entry name" value="Cro/C1-type_HTH"/>
</dbReference>
<comment type="caution">
    <text evidence="2">The sequence shown here is derived from an EMBL/GenBank/DDBJ whole genome shotgun (WGS) entry which is preliminary data.</text>
</comment>
<sequence length="126" mass="14586">MNKKSAAAVLDRLQQALSVESDSELSREIGINRATLGNWRNRNSIPYSLCINICEKENLSIDWLLTGEGEMFRQKSMASDNWTDNEMIASMLELLNEHQKREVFSVIKEKMRLNELELSIRKLLNK</sequence>
<feature type="domain" description="HTH cro/C1-type" evidence="1">
    <location>
        <begin position="23"/>
        <end position="64"/>
    </location>
</feature>
<reference evidence="2 3" key="1">
    <citation type="submission" date="2017-11" db="EMBL/GenBank/DDBJ databases">
        <title>Draft Genome Sequence of Methylobacter psychrotolerans Sph1T, an Obligate Methanotroph from Low-Temperature Environments.</title>
        <authorList>
            <person name="Oshkin I.Y."/>
            <person name="Miroshnikov K."/>
            <person name="Belova S.E."/>
            <person name="Korzhenkov A."/>
            <person name="Toshchakov S.V."/>
            <person name="Dedysh S.N."/>
        </authorList>
    </citation>
    <scope>NUCLEOTIDE SEQUENCE [LARGE SCALE GENOMIC DNA]</scope>
    <source>
        <strain evidence="2 3">Sph1</strain>
    </source>
</reference>
<protein>
    <submittedName>
        <fullName evidence="2">Helix-turn-helix domain-containing protein</fullName>
    </submittedName>
</protein>
<dbReference type="EMBL" id="PGFZ01000009">
    <property type="protein sequence ID" value="POZ50677.1"/>
    <property type="molecule type" value="Genomic_DNA"/>
</dbReference>
<dbReference type="Pfam" id="PF07022">
    <property type="entry name" value="Phage_CI_repr"/>
    <property type="match status" value="1"/>
</dbReference>
<dbReference type="GO" id="GO:0003677">
    <property type="term" value="F:DNA binding"/>
    <property type="evidence" value="ECO:0007669"/>
    <property type="project" value="InterPro"/>
</dbReference>
<dbReference type="Gene3D" id="1.10.260.40">
    <property type="entry name" value="lambda repressor-like DNA-binding domains"/>
    <property type="match status" value="1"/>
</dbReference>
<name>A0A2S5CIU6_9GAMM</name>
<dbReference type="InterPro" id="IPR010744">
    <property type="entry name" value="Phage_CI_N"/>
</dbReference>
<dbReference type="InterPro" id="IPR010982">
    <property type="entry name" value="Lambda_DNA-bd_dom_sf"/>
</dbReference>
<dbReference type="PROSITE" id="PS50943">
    <property type="entry name" value="HTH_CROC1"/>
    <property type="match status" value="1"/>
</dbReference>
<evidence type="ECO:0000313" key="3">
    <source>
        <dbReference type="Proteomes" id="UP000237423"/>
    </source>
</evidence>
<organism evidence="2 3">
    <name type="scientific">Methylovulum psychrotolerans</name>
    <dbReference type="NCBI Taxonomy" id="1704499"/>
    <lineage>
        <taxon>Bacteria</taxon>
        <taxon>Pseudomonadati</taxon>
        <taxon>Pseudomonadota</taxon>
        <taxon>Gammaproteobacteria</taxon>
        <taxon>Methylococcales</taxon>
        <taxon>Methylococcaceae</taxon>
        <taxon>Methylovulum</taxon>
    </lineage>
</organism>